<dbReference type="PRINTS" id="PR01490">
    <property type="entry name" value="RTXTOXIND"/>
</dbReference>
<organism evidence="6 7">
    <name type="scientific">Desulfatibacillum alkenivorans DSM 16219</name>
    <dbReference type="NCBI Taxonomy" id="1121393"/>
    <lineage>
        <taxon>Bacteria</taxon>
        <taxon>Pseudomonadati</taxon>
        <taxon>Thermodesulfobacteriota</taxon>
        <taxon>Desulfobacteria</taxon>
        <taxon>Desulfobacterales</taxon>
        <taxon>Desulfatibacillaceae</taxon>
        <taxon>Desulfatibacillum</taxon>
    </lineage>
</organism>
<feature type="coiled-coil region" evidence="3">
    <location>
        <begin position="111"/>
        <end position="195"/>
    </location>
</feature>
<dbReference type="STRING" id="1121393.SAMN02745216_05064"/>
<dbReference type="Proteomes" id="UP000183994">
    <property type="component" value="Unassembled WGS sequence"/>
</dbReference>
<dbReference type="InterPro" id="IPR059052">
    <property type="entry name" value="HH_YbhG-like"/>
</dbReference>
<keyword evidence="2 3" id="KW-0175">Coiled coil</keyword>
<evidence type="ECO:0000259" key="4">
    <source>
        <dbReference type="Pfam" id="PF25881"/>
    </source>
</evidence>
<dbReference type="Gene3D" id="2.40.50.100">
    <property type="match status" value="2"/>
</dbReference>
<evidence type="ECO:0000313" key="7">
    <source>
        <dbReference type="Proteomes" id="UP000183994"/>
    </source>
</evidence>
<protein>
    <submittedName>
        <fullName evidence="6">HlyD family secretion protein</fullName>
    </submittedName>
</protein>
<dbReference type="RefSeq" id="WP_073479035.1">
    <property type="nucleotide sequence ID" value="NZ_FQZU01000063.1"/>
</dbReference>
<evidence type="ECO:0000256" key="3">
    <source>
        <dbReference type="SAM" id="Coils"/>
    </source>
</evidence>
<reference evidence="7" key="1">
    <citation type="submission" date="2016-11" db="EMBL/GenBank/DDBJ databases">
        <authorList>
            <person name="Varghese N."/>
            <person name="Submissions S."/>
        </authorList>
    </citation>
    <scope>NUCLEOTIDE SEQUENCE [LARGE SCALE GENOMIC DNA]</scope>
    <source>
        <strain evidence="7">DSM 16219</strain>
    </source>
</reference>
<dbReference type="GO" id="GO:0042597">
    <property type="term" value="C:periplasmic space"/>
    <property type="evidence" value="ECO:0007669"/>
    <property type="project" value="UniProtKB-SubCell"/>
</dbReference>
<dbReference type="AlphaFoldDB" id="A0A1M7A0J3"/>
<accession>A0A1M7A0J3</accession>
<dbReference type="SUPFAM" id="SSF111369">
    <property type="entry name" value="HlyD-like secretion proteins"/>
    <property type="match status" value="2"/>
</dbReference>
<dbReference type="PANTHER" id="PTHR32347">
    <property type="entry name" value="EFFLUX SYSTEM COMPONENT YKNX-RELATED"/>
    <property type="match status" value="1"/>
</dbReference>
<dbReference type="PANTHER" id="PTHR32347:SF29">
    <property type="entry name" value="UPF0194 MEMBRANE PROTEIN YBHG"/>
    <property type="match status" value="1"/>
</dbReference>
<proteinExistence type="predicted"/>
<dbReference type="OrthoDB" id="9778236at2"/>
<dbReference type="InterPro" id="IPR058636">
    <property type="entry name" value="Beta-barrel_YknX"/>
</dbReference>
<comment type="subcellular location">
    <subcellularLocation>
        <location evidence="1">Cell envelope</location>
    </subcellularLocation>
</comment>
<evidence type="ECO:0000259" key="5">
    <source>
        <dbReference type="Pfam" id="PF25990"/>
    </source>
</evidence>
<dbReference type="InterPro" id="IPR050465">
    <property type="entry name" value="UPF0194_transport"/>
</dbReference>
<sequence length="385" mass="42281">MKKKIIIPLVALAVAGTVAVTRFLDRDGRSDPNAVRVSGNIEVTDARLSFKIPGLVSERLVSEGRRVEMGQEVARLDKTDLEQESALREAEVEAARAALDELTAGSRPEEIKEAEALYLQAKAALDELLAGSRPQEVAAARAAVQGAKAEADRWQGEYERQKSLHEQDVVSDQDFERTRAAHEAAQKRLQEVTERLNLVLEGPRKERIDQAREAVKQAEARHALVKKGPREEAIRKAQAQLEKARQALALARTRLGYAELSSPLSGLVLSENVEAGEYVSPGTPVVTVADMENVWMRAYINEADLGRVKVGDKVRVSTDTYPGKVYAGTVSFISSEAEFTPKNVQTQEERVKLVYRIKVEIANRNMELKPGMPADGVILLGRAGG</sequence>
<dbReference type="Pfam" id="PF25990">
    <property type="entry name" value="Beta-barrel_YknX"/>
    <property type="match status" value="1"/>
</dbReference>
<keyword evidence="7" id="KW-1185">Reference proteome</keyword>
<dbReference type="Gene3D" id="2.40.30.170">
    <property type="match status" value="1"/>
</dbReference>
<evidence type="ECO:0000313" key="6">
    <source>
        <dbReference type="EMBL" id="SHL36129.1"/>
    </source>
</evidence>
<dbReference type="Pfam" id="PF25881">
    <property type="entry name" value="HH_YBHG"/>
    <property type="match status" value="1"/>
</dbReference>
<evidence type="ECO:0000256" key="1">
    <source>
        <dbReference type="ARBA" id="ARBA00004196"/>
    </source>
</evidence>
<evidence type="ECO:0000256" key="2">
    <source>
        <dbReference type="ARBA" id="ARBA00023054"/>
    </source>
</evidence>
<feature type="domain" description="YknX-like beta-barrel" evidence="5">
    <location>
        <begin position="298"/>
        <end position="372"/>
    </location>
</feature>
<dbReference type="EMBL" id="FQZU01000063">
    <property type="protein sequence ID" value="SHL36129.1"/>
    <property type="molecule type" value="Genomic_DNA"/>
</dbReference>
<dbReference type="Gene3D" id="1.10.287.470">
    <property type="entry name" value="Helix hairpin bin"/>
    <property type="match status" value="1"/>
</dbReference>
<feature type="domain" description="YbhG-like alpha-helical hairpin" evidence="4">
    <location>
        <begin position="121"/>
        <end position="225"/>
    </location>
</feature>
<gene>
    <name evidence="6" type="ORF">SAMN02745216_05064</name>
</gene>
<name>A0A1M7A0J3_9BACT</name>